<dbReference type="InterPro" id="IPR050535">
    <property type="entry name" value="DNA_Repair-Maintenance_Comp"/>
</dbReference>
<dbReference type="InterPro" id="IPR004843">
    <property type="entry name" value="Calcineurin-like_PHP"/>
</dbReference>
<dbReference type="InterPro" id="IPR041796">
    <property type="entry name" value="Mre11_N"/>
</dbReference>
<gene>
    <name evidence="3" type="ORF">HMPREF0872_04220</name>
</gene>
<dbReference type="RefSeq" id="WP_038152175.1">
    <property type="nucleotide sequence ID" value="NZ_JRNT01000008.1"/>
</dbReference>
<dbReference type="PANTHER" id="PTHR30337:SF7">
    <property type="entry name" value="PHOSPHOESTERASE"/>
    <property type="match status" value="1"/>
</dbReference>
<dbReference type="PIRSF" id="PIRSF033091">
    <property type="entry name" value="Pesterase_YhaO"/>
    <property type="match status" value="1"/>
</dbReference>
<dbReference type="InterPro" id="IPR014576">
    <property type="entry name" value="Pesterase_YhaO"/>
</dbReference>
<accession>A0A096ALS1</accession>
<dbReference type="CDD" id="cd00840">
    <property type="entry name" value="MPP_Mre11_N"/>
    <property type="match status" value="1"/>
</dbReference>
<dbReference type="GO" id="GO:0016787">
    <property type="term" value="F:hydrolase activity"/>
    <property type="evidence" value="ECO:0007669"/>
    <property type="project" value="UniProtKB-KW"/>
</dbReference>
<dbReference type="PANTHER" id="PTHR30337">
    <property type="entry name" value="COMPONENT OF ATP-DEPENDENT DSDNA EXONUCLEASE"/>
    <property type="match status" value="1"/>
</dbReference>
<dbReference type="Proteomes" id="UP000029628">
    <property type="component" value="Unassembled WGS sequence"/>
</dbReference>
<name>A0A096ALS1_9FIRM</name>
<evidence type="ECO:0000256" key="1">
    <source>
        <dbReference type="ARBA" id="ARBA00022801"/>
    </source>
</evidence>
<dbReference type="InterPro" id="IPR029052">
    <property type="entry name" value="Metallo-depent_PP-like"/>
</dbReference>
<protein>
    <submittedName>
        <fullName evidence="3">Serine/threonine protein phosphatase</fullName>
    </submittedName>
</protein>
<organism evidence="3 4">
    <name type="scientific">Veillonella montpellierensis DNF00314</name>
    <dbReference type="NCBI Taxonomy" id="1401067"/>
    <lineage>
        <taxon>Bacteria</taxon>
        <taxon>Bacillati</taxon>
        <taxon>Bacillota</taxon>
        <taxon>Negativicutes</taxon>
        <taxon>Veillonellales</taxon>
        <taxon>Veillonellaceae</taxon>
        <taxon>Veillonella</taxon>
    </lineage>
</organism>
<dbReference type="eggNOG" id="COG0420">
    <property type="taxonomic scope" value="Bacteria"/>
</dbReference>
<sequence length="415" mass="46776">MQPFRFIQCGDLHLGTPFSYVKMDNPQVNQVVATSTYRSFERIVELAIVEGVDALFITGDVYNSADHNLAAQVQFVRLLRPLEEAQIPVYIVQGNHDPAESWQAHIAMPSNVHIFSDTEVERMPLMVGNVEIGGIYGISCGHGNERVSQVENFQKWDRDEFSIAMMHGTVGGVSAEHMTVNPCTQGALLDRGMDYWALGHIHKRSVVHQQPYVVYAGNPQGLHKKETGPKGCYLVQVASNGHCELTFKETNAVRFEHVDIPIDSLHTEAEMVEMIRHHKEMIRTKVAVPVLLDITLTGMGPMYRLCADEQVRQSWLVASQEDEAHRHQFVMPYEIRNASEPEMDLAIRLQGADVVGDYLRAFMTIGEGRQIIEERPEMKRLGPYQALLTDELIERALQRAKIEGAMRLAGESDED</sequence>
<comment type="caution">
    <text evidence="3">The sequence shown here is derived from an EMBL/GenBank/DDBJ whole genome shotgun (WGS) entry which is preliminary data.</text>
</comment>
<evidence type="ECO:0000313" key="4">
    <source>
        <dbReference type="Proteomes" id="UP000029628"/>
    </source>
</evidence>
<evidence type="ECO:0000313" key="3">
    <source>
        <dbReference type="EMBL" id="KGF47601.1"/>
    </source>
</evidence>
<dbReference type="Pfam" id="PF00149">
    <property type="entry name" value="Metallophos"/>
    <property type="match status" value="1"/>
</dbReference>
<dbReference type="SUPFAM" id="SSF56300">
    <property type="entry name" value="Metallo-dependent phosphatases"/>
    <property type="match status" value="1"/>
</dbReference>
<dbReference type="Gene3D" id="3.60.21.10">
    <property type="match status" value="1"/>
</dbReference>
<dbReference type="EMBL" id="JRNT01000008">
    <property type="protein sequence ID" value="KGF47601.1"/>
    <property type="molecule type" value="Genomic_DNA"/>
</dbReference>
<keyword evidence="4" id="KW-1185">Reference proteome</keyword>
<reference evidence="3 4" key="1">
    <citation type="submission" date="2014-07" db="EMBL/GenBank/DDBJ databases">
        <authorList>
            <person name="McCorrison J."/>
            <person name="Sanka R."/>
            <person name="Torralba M."/>
            <person name="Gillis M."/>
            <person name="Haft D.H."/>
            <person name="Methe B."/>
            <person name="Sutton G."/>
            <person name="Nelson K.E."/>
        </authorList>
    </citation>
    <scope>NUCLEOTIDE SEQUENCE [LARGE SCALE GENOMIC DNA]</scope>
    <source>
        <strain evidence="3 4">DNF00314</strain>
    </source>
</reference>
<proteinExistence type="predicted"/>
<evidence type="ECO:0000259" key="2">
    <source>
        <dbReference type="Pfam" id="PF00149"/>
    </source>
</evidence>
<feature type="domain" description="Calcineurin-like phosphoesterase" evidence="2">
    <location>
        <begin position="4"/>
        <end position="203"/>
    </location>
</feature>
<keyword evidence="1" id="KW-0378">Hydrolase</keyword>
<dbReference type="AlphaFoldDB" id="A0A096ALS1"/>